<reference evidence="1" key="1">
    <citation type="submission" date="2022-11" db="EMBL/GenBank/DDBJ databases">
        <authorList>
            <person name="Kikuchi T."/>
        </authorList>
    </citation>
    <scope>NUCLEOTIDE SEQUENCE</scope>
    <source>
        <strain evidence="1">PS1010</strain>
    </source>
</reference>
<comment type="caution">
    <text evidence="1">The sequence shown here is derived from an EMBL/GenBank/DDBJ whole genome shotgun (WGS) entry which is preliminary data.</text>
</comment>
<organism evidence="1 2">
    <name type="scientific">Caenorhabditis angaria</name>
    <dbReference type="NCBI Taxonomy" id="860376"/>
    <lineage>
        <taxon>Eukaryota</taxon>
        <taxon>Metazoa</taxon>
        <taxon>Ecdysozoa</taxon>
        <taxon>Nematoda</taxon>
        <taxon>Chromadorea</taxon>
        <taxon>Rhabditida</taxon>
        <taxon>Rhabditina</taxon>
        <taxon>Rhabditomorpha</taxon>
        <taxon>Rhabditoidea</taxon>
        <taxon>Rhabditidae</taxon>
        <taxon>Peloderinae</taxon>
        <taxon>Caenorhabditis</taxon>
    </lineage>
</organism>
<evidence type="ECO:0000313" key="1">
    <source>
        <dbReference type="EMBL" id="CAI5453317.1"/>
    </source>
</evidence>
<accession>A0A9P1IY04</accession>
<sequence length="172" mass="20312">MLDIRLLIGANMRRIKRSALNELIDNITTTKEWSPETSSAFSRHPKTLNSIQKKTSQFSKTISTIHIGSIQLFQDFRVLIQKLNNINNSHWFHSIVPRFSSFDSKIEQYQQFTLVPFNCSKIFEFLIQKLNNINNSHWFHSIVPRFSSFDSKIEQYQQFTLVPFNCSKIFEF</sequence>
<evidence type="ECO:0000313" key="2">
    <source>
        <dbReference type="Proteomes" id="UP001152747"/>
    </source>
</evidence>
<proteinExistence type="predicted"/>
<dbReference type="AlphaFoldDB" id="A0A9P1IY04"/>
<dbReference type="EMBL" id="CANHGI010000005">
    <property type="protein sequence ID" value="CAI5453317.1"/>
    <property type="molecule type" value="Genomic_DNA"/>
</dbReference>
<dbReference type="Proteomes" id="UP001152747">
    <property type="component" value="Unassembled WGS sequence"/>
</dbReference>
<protein>
    <submittedName>
        <fullName evidence="1">Uncharacterized protein</fullName>
    </submittedName>
</protein>
<name>A0A9P1IY04_9PELO</name>
<keyword evidence="2" id="KW-1185">Reference proteome</keyword>
<gene>
    <name evidence="1" type="ORF">CAMP_LOCUS15954</name>
</gene>